<evidence type="ECO:0000313" key="3">
    <source>
        <dbReference type="Proteomes" id="UP000028878"/>
    </source>
</evidence>
<dbReference type="GO" id="GO:0005829">
    <property type="term" value="C:cytosol"/>
    <property type="evidence" value="ECO:0007669"/>
    <property type="project" value="TreeGrafter"/>
</dbReference>
<dbReference type="Pfam" id="PF00027">
    <property type="entry name" value="cNMP_binding"/>
    <property type="match status" value="1"/>
</dbReference>
<accession>A0A1L1PT33</accession>
<dbReference type="CDD" id="cd00038">
    <property type="entry name" value="CAP_ED"/>
    <property type="match status" value="1"/>
</dbReference>
<dbReference type="GO" id="GO:0003700">
    <property type="term" value="F:DNA-binding transcription factor activity"/>
    <property type="evidence" value="ECO:0007669"/>
    <property type="project" value="TreeGrafter"/>
</dbReference>
<dbReference type="Proteomes" id="UP000028878">
    <property type="component" value="Unassembled WGS sequence"/>
</dbReference>
<feature type="domain" description="Cyclic nucleotide-binding" evidence="1">
    <location>
        <begin position="46"/>
        <end position="147"/>
    </location>
</feature>
<dbReference type="EMBL" id="CCAE010000037">
    <property type="protein sequence ID" value="CDN89206.1"/>
    <property type="molecule type" value="Genomic_DNA"/>
</dbReference>
<evidence type="ECO:0000259" key="1">
    <source>
        <dbReference type="PROSITE" id="PS50042"/>
    </source>
</evidence>
<evidence type="ECO:0000313" key="2">
    <source>
        <dbReference type="EMBL" id="CDN89206.1"/>
    </source>
</evidence>
<proteinExistence type="predicted"/>
<dbReference type="SMART" id="SM00100">
    <property type="entry name" value="cNMP"/>
    <property type="match status" value="1"/>
</dbReference>
<dbReference type="InterPro" id="IPR018490">
    <property type="entry name" value="cNMP-bd_dom_sf"/>
</dbReference>
<keyword evidence="3" id="KW-1185">Reference proteome</keyword>
<dbReference type="Gene3D" id="2.60.120.10">
    <property type="entry name" value="Jelly Rolls"/>
    <property type="match status" value="1"/>
</dbReference>
<reference evidence="3" key="1">
    <citation type="submission" date="2014-11" db="EMBL/GenBank/DDBJ databases">
        <title>Draft genome sequence of Hydrogenophaga intermedia S1.</title>
        <authorList>
            <person name="Gan H.M."/>
            <person name="Chew T.H."/>
            <person name="Stolz A."/>
        </authorList>
    </citation>
    <scope>NUCLEOTIDE SEQUENCE [LARGE SCALE GENOMIC DNA]</scope>
    <source>
        <strain evidence="3">S1</strain>
    </source>
</reference>
<dbReference type="InterPro" id="IPR014710">
    <property type="entry name" value="RmlC-like_jellyroll"/>
</dbReference>
<dbReference type="PROSITE" id="PS50042">
    <property type="entry name" value="CNMP_BINDING_3"/>
    <property type="match status" value="1"/>
</dbReference>
<dbReference type="InterPro" id="IPR000595">
    <property type="entry name" value="cNMP-bd_dom"/>
</dbReference>
<dbReference type="InterPro" id="IPR050397">
    <property type="entry name" value="Env_Response_Regulators"/>
</dbReference>
<gene>
    <name evidence="2" type="ORF">BN948_03643</name>
</gene>
<dbReference type="SUPFAM" id="SSF51206">
    <property type="entry name" value="cAMP-binding domain-like"/>
    <property type="match status" value="1"/>
</dbReference>
<organism evidence="2 3">
    <name type="scientific">Hydrogenophaga intermedia</name>
    <dbReference type="NCBI Taxonomy" id="65786"/>
    <lineage>
        <taxon>Bacteria</taxon>
        <taxon>Pseudomonadati</taxon>
        <taxon>Pseudomonadota</taxon>
        <taxon>Betaproteobacteria</taxon>
        <taxon>Burkholderiales</taxon>
        <taxon>Comamonadaceae</taxon>
        <taxon>Hydrogenophaga</taxon>
    </lineage>
</organism>
<dbReference type="PANTHER" id="PTHR24567:SF74">
    <property type="entry name" value="HTH-TYPE TRANSCRIPTIONAL REGULATOR ARCR"/>
    <property type="match status" value="1"/>
</dbReference>
<protein>
    <submittedName>
        <fullName evidence="2">Cyclic nucleotide-binding domain-containing protein</fullName>
    </submittedName>
</protein>
<dbReference type="AlphaFoldDB" id="A0A1L1PT33"/>
<dbReference type="PANTHER" id="PTHR24567">
    <property type="entry name" value="CRP FAMILY TRANSCRIPTIONAL REGULATORY PROTEIN"/>
    <property type="match status" value="1"/>
</dbReference>
<name>A0A1L1PT33_HYDIT</name>
<sequence length="180" mass="19736">MGYAGVAPCDALGFTWRMSAPTAAPARFDIQHLAQAMRHSSALDAVPLNLSDAHWVTLANYMQPVALQQGQVLIEQGVKDRTVYFVESGTLTVHYEDSKERVRIAVVGAGSLLGEGAFFSHLPRSATVNAGSDCRLWCLMPLRFRELGVRHPQIALELTVAMSAVLARRMYNKPKRVAVT</sequence>